<evidence type="ECO:0000313" key="11">
    <source>
        <dbReference type="Proteomes" id="UP000183952"/>
    </source>
</evidence>
<dbReference type="GO" id="GO:0004801">
    <property type="term" value="F:transaldolase activity"/>
    <property type="evidence" value="ECO:0007669"/>
    <property type="project" value="UniProtKB-UniRule"/>
</dbReference>
<dbReference type="Proteomes" id="UP000183952">
    <property type="component" value="Unassembled WGS sequence"/>
</dbReference>
<dbReference type="STRING" id="1121331.SAMN02745248_02191"/>
<evidence type="ECO:0000256" key="9">
    <source>
        <dbReference type="HAMAP-Rule" id="MF_00494"/>
    </source>
</evidence>
<dbReference type="GO" id="GO:0005737">
    <property type="term" value="C:cytoplasm"/>
    <property type="evidence" value="ECO:0007669"/>
    <property type="project" value="UniProtKB-SubCell"/>
</dbReference>
<evidence type="ECO:0000256" key="2">
    <source>
        <dbReference type="ARBA" id="ARBA00004857"/>
    </source>
</evidence>
<name>A0A1M6R3R0_9CLOT</name>
<gene>
    <name evidence="9" type="primary">tal</name>
    <name evidence="10" type="ORF">SAMN02745248_02191</name>
</gene>
<dbReference type="SUPFAM" id="SSF51569">
    <property type="entry name" value="Aldolase"/>
    <property type="match status" value="1"/>
</dbReference>
<dbReference type="InterPro" id="IPR013785">
    <property type="entry name" value="Aldolase_TIM"/>
</dbReference>
<dbReference type="InterPro" id="IPR001585">
    <property type="entry name" value="TAL/FSA"/>
</dbReference>
<dbReference type="InterPro" id="IPR033919">
    <property type="entry name" value="TSA/FSA_arc/bac"/>
</dbReference>
<evidence type="ECO:0000256" key="5">
    <source>
        <dbReference type="ARBA" id="ARBA00022679"/>
    </source>
</evidence>
<comment type="similarity">
    <text evidence="3 9">Belongs to the transaldolase family. Type 3B subfamily.</text>
</comment>
<comment type="subcellular location">
    <subcellularLocation>
        <location evidence="1 9">Cytoplasm</location>
    </subcellularLocation>
</comment>
<dbReference type="GO" id="GO:0005975">
    <property type="term" value="P:carbohydrate metabolic process"/>
    <property type="evidence" value="ECO:0007669"/>
    <property type="project" value="InterPro"/>
</dbReference>
<evidence type="ECO:0000256" key="6">
    <source>
        <dbReference type="ARBA" id="ARBA00023126"/>
    </source>
</evidence>
<evidence type="ECO:0000313" key="10">
    <source>
        <dbReference type="EMBL" id="SHK27056.1"/>
    </source>
</evidence>
<dbReference type="RefSeq" id="WP_072904121.1">
    <property type="nucleotide sequence ID" value="NZ_FRAD01000020.1"/>
</dbReference>
<dbReference type="AlphaFoldDB" id="A0A1M6R3R0"/>
<keyword evidence="6 9" id="KW-0570">Pentose shunt</keyword>
<dbReference type="PANTHER" id="PTHR10683">
    <property type="entry name" value="TRANSALDOLASE"/>
    <property type="match status" value="1"/>
</dbReference>
<evidence type="ECO:0000256" key="8">
    <source>
        <dbReference type="ARBA" id="ARBA00048810"/>
    </source>
</evidence>
<dbReference type="NCBIfam" id="TIGR00875">
    <property type="entry name" value="fsa_talC_mipB"/>
    <property type="match status" value="1"/>
</dbReference>
<dbReference type="InterPro" id="IPR022999">
    <property type="entry name" value="Transaldolase_3B"/>
</dbReference>
<dbReference type="FunFam" id="3.20.20.70:FF:000018">
    <property type="entry name" value="Probable transaldolase"/>
    <property type="match status" value="1"/>
</dbReference>
<evidence type="ECO:0000256" key="3">
    <source>
        <dbReference type="ARBA" id="ARBA00005740"/>
    </source>
</evidence>
<dbReference type="PANTHER" id="PTHR10683:SF36">
    <property type="entry name" value="TRANSALDOLASE"/>
    <property type="match status" value="1"/>
</dbReference>
<keyword evidence="11" id="KW-1185">Reference proteome</keyword>
<organism evidence="10 11">
    <name type="scientific">Hathewaya proteolytica DSM 3090</name>
    <dbReference type="NCBI Taxonomy" id="1121331"/>
    <lineage>
        <taxon>Bacteria</taxon>
        <taxon>Bacillati</taxon>
        <taxon>Bacillota</taxon>
        <taxon>Clostridia</taxon>
        <taxon>Eubacteriales</taxon>
        <taxon>Clostridiaceae</taxon>
        <taxon>Hathewaya</taxon>
    </lineage>
</organism>
<sequence>MKLFLDTANIEDIRKALSLGIIDGVTTNPTLIAKEKVDLKKTIREICHMVDGPVSGEVTGLNTDEMVKQGRELSLIHPNVVVKIPMNKEGLKAVKLLSQEGIRTNVTLIFSAQQGLLAAKAGATYVSPFIGRLDDTGNGGLPVIGDLVDILRNYHYSTEVICASIRSGIHVLQCAKVGASIATVPYKVLMDMINHPLTDVGIEKFMADAKKI</sequence>
<protein>
    <recommendedName>
        <fullName evidence="9">Probable transaldolase</fullName>
        <ecNumber evidence="9">2.2.1.2</ecNumber>
    </recommendedName>
</protein>
<dbReference type="InterPro" id="IPR004731">
    <property type="entry name" value="Transaldolase_3B/F6P_aldolase"/>
</dbReference>
<evidence type="ECO:0000256" key="7">
    <source>
        <dbReference type="ARBA" id="ARBA00023270"/>
    </source>
</evidence>
<keyword evidence="4 9" id="KW-0963">Cytoplasm</keyword>
<comment type="catalytic activity">
    <reaction evidence="8 9">
        <text>D-sedoheptulose 7-phosphate + D-glyceraldehyde 3-phosphate = D-erythrose 4-phosphate + beta-D-fructose 6-phosphate</text>
        <dbReference type="Rhea" id="RHEA:17053"/>
        <dbReference type="ChEBI" id="CHEBI:16897"/>
        <dbReference type="ChEBI" id="CHEBI:57483"/>
        <dbReference type="ChEBI" id="CHEBI:57634"/>
        <dbReference type="ChEBI" id="CHEBI:59776"/>
        <dbReference type="EC" id="2.2.1.2"/>
    </reaction>
</comment>
<dbReference type="Gene3D" id="3.20.20.70">
    <property type="entry name" value="Aldolase class I"/>
    <property type="match status" value="1"/>
</dbReference>
<comment type="function">
    <text evidence="9">Transaldolase is important for the balance of metabolites in the pentose-phosphate pathway.</text>
</comment>
<comment type="pathway">
    <text evidence="2 9">Carbohydrate degradation; pentose phosphate pathway; D-glyceraldehyde 3-phosphate and beta-D-fructose 6-phosphate from D-ribose 5-phosphate and D-xylulose 5-phosphate (non-oxidative stage): step 2/3.</text>
</comment>
<dbReference type="OrthoDB" id="9807051at2"/>
<feature type="active site" description="Schiff-base intermediate with substrate" evidence="9">
    <location>
        <position position="83"/>
    </location>
</feature>
<accession>A0A1M6R3R0</accession>
<keyword evidence="5 9" id="KW-0808">Transferase</keyword>
<dbReference type="EMBL" id="FRAD01000020">
    <property type="protein sequence ID" value="SHK27056.1"/>
    <property type="molecule type" value="Genomic_DNA"/>
</dbReference>
<dbReference type="UniPathway" id="UPA00115">
    <property type="reaction ID" value="UER00414"/>
</dbReference>
<evidence type="ECO:0000256" key="4">
    <source>
        <dbReference type="ARBA" id="ARBA00022490"/>
    </source>
</evidence>
<dbReference type="EC" id="2.2.1.2" evidence="9"/>
<dbReference type="Pfam" id="PF00923">
    <property type="entry name" value="TAL_FSA"/>
    <property type="match status" value="1"/>
</dbReference>
<proteinExistence type="inferred from homology"/>
<dbReference type="GO" id="GO:0016832">
    <property type="term" value="F:aldehyde-lyase activity"/>
    <property type="evidence" value="ECO:0007669"/>
    <property type="project" value="InterPro"/>
</dbReference>
<dbReference type="InterPro" id="IPR018225">
    <property type="entry name" value="Transaldolase_AS"/>
</dbReference>
<dbReference type="CDD" id="cd00956">
    <property type="entry name" value="Transaldolase_FSA"/>
    <property type="match status" value="1"/>
</dbReference>
<dbReference type="PROSITE" id="PS01054">
    <property type="entry name" value="TRANSALDOLASE_1"/>
    <property type="match status" value="1"/>
</dbReference>
<keyword evidence="7 9" id="KW-0704">Schiff base</keyword>
<reference evidence="10 11" key="1">
    <citation type="submission" date="2016-11" db="EMBL/GenBank/DDBJ databases">
        <authorList>
            <person name="Jaros S."/>
            <person name="Januszkiewicz K."/>
            <person name="Wedrychowicz H."/>
        </authorList>
    </citation>
    <scope>NUCLEOTIDE SEQUENCE [LARGE SCALE GENOMIC DNA]</scope>
    <source>
        <strain evidence="10 11">DSM 3090</strain>
    </source>
</reference>
<dbReference type="GO" id="GO:0006098">
    <property type="term" value="P:pentose-phosphate shunt"/>
    <property type="evidence" value="ECO:0007669"/>
    <property type="project" value="UniProtKB-UniRule"/>
</dbReference>
<evidence type="ECO:0000256" key="1">
    <source>
        <dbReference type="ARBA" id="ARBA00004496"/>
    </source>
</evidence>
<dbReference type="HAMAP" id="MF_00494">
    <property type="entry name" value="Transaldolase_3b"/>
    <property type="match status" value="1"/>
</dbReference>